<dbReference type="PANTHER" id="PTHR34281">
    <property type="entry name" value="PROTEIN EARLY FLOWERING 3"/>
    <property type="match status" value="1"/>
</dbReference>
<dbReference type="HOGENOM" id="CLU_2213973_0_0_1"/>
<accession>J3L157</accession>
<evidence type="ECO:0000313" key="2">
    <source>
        <dbReference type="EnsemblPlants" id="OB01G29630.1"/>
    </source>
</evidence>
<evidence type="ECO:0000256" key="1">
    <source>
        <dbReference type="SAM" id="MobiDB-lite"/>
    </source>
</evidence>
<organism evidence="2">
    <name type="scientific">Oryza brachyantha</name>
    <name type="common">malo sina</name>
    <dbReference type="NCBI Taxonomy" id="4533"/>
    <lineage>
        <taxon>Eukaryota</taxon>
        <taxon>Viridiplantae</taxon>
        <taxon>Streptophyta</taxon>
        <taxon>Embryophyta</taxon>
        <taxon>Tracheophyta</taxon>
        <taxon>Spermatophyta</taxon>
        <taxon>Magnoliopsida</taxon>
        <taxon>Liliopsida</taxon>
        <taxon>Poales</taxon>
        <taxon>Poaceae</taxon>
        <taxon>BOP clade</taxon>
        <taxon>Oryzoideae</taxon>
        <taxon>Oryzeae</taxon>
        <taxon>Oryzinae</taxon>
        <taxon>Oryza</taxon>
    </lineage>
</organism>
<dbReference type="AlphaFoldDB" id="J3L157"/>
<dbReference type="Proteomes" id="UP000006038">
    <property type="component" value="Chromosome 1"/>
</dbReference>
<dbReference type="STRING" id="4533.J3L157"/>
<feature type="region of interest" description="Disordered" evidence="1">
    <location>
        <begin position="1"/>
        <end position="25"/>
    </location>
</feature>
<sequence length="107" mass="9969">MATRGGGGRGGKEAGEEGKAVMGPLFPRLHVSDAVKGGGPRAPPRNKMALYEQFTVPSHRFGGGSLARSASGGGPSPGGGGEGGGGGGGGRGGGEGGGGGGGRRGGR</sequence>
<dbReference type="InterPro" id="IPR039319">
    <property type="entry name" value="ELF3-like"/>
</dbReference>
<dbReference type="Gramene" id="OB01G29630.1">
    <property type="protein sequence ID" value="OB01G29630.1"/>
    <property type="gene ID" value="OB01G29630"/>
</dbReference>
<proteinExistence type="predicted"/>
<feature type="compositionally biased region" description="Gly residues" evidence="1">
    <location>
        <begin position="61"/>
        <end position="107"/>
    </location>
</feature>
<feature type="compositionally biased region" description="Basic and acidic residues" evidence="1">
    <location>
        <begin position="10"/>
        <end position="19"/>
    </location>
</feature>
<dbReference type="GO" id="GO:2000028">
    <property type="term" value="P:regulation of photoperiodism, flowering"/>
    <property type="evidence" value="ECO:0007669"/>
    <property type="project" value="InterPro"/>
</dbReference>
<protein>
    <submittedName>
        <fullName evidence="2">Uncharacterized protein</fullName>
    </submittedName>
</protein>
<reference evidence="2" key="1">
    <citation type="journal article" date="2013" name="Nat. Commun.">
        <title>Whole-genome sequencing of Oryza brachyantha reveals mechanisms underlying Oryza genome evolution.</title>
        <authorList>
            <person name="Chen J."/>
            <person name="Huang Q."/>
            <person name="Gao D."/>
            <person name="Wang J."/>
            <person name="Lang Y."/>
            <person name="Liu T."/>
            <person name="Li B."/>
            <person name="Bai Z."/>
            <person name="Luis Goicoechea J."/>
            <person name="Liang C."/>
            <person name="Chen C."/>
            <person name="Zhang W."/>
            <person name="Sun S."/>
            <person name="Liao Y."/>
            <person name="Zhang X."/>
            <person name="Yang L."/>
            <person name="Song C."/>
            <person name="Wang M."/>
            <person name="Shi J."/>
            <person name="Liu G."/>
            <person name="Liu J."/>
            <person name="Zhou H."/>
            <person name="Zhou W."/>
            <person name="Yu Q."/>
            <person name="An N."/>
            <person name="Chen Y."/>
            <person name="Cai Q."/>
            <person name="Wang B."/>
            <person name="Liu B."/>
            <person name="Min J."/>
            <person name="Huang Y."/>
            <person name="Wu H."/>
            <person name="Li Z."/>
            <person name="Zhang Y."/>
            <person name="Yin Y."/>
            <person name="Song W."/>
            <person name="Jiang J."/>
            <person name="Jackson S.A."/>
            <person name="Wing R.A."/>
            <person name="Wang J."/>
            <person name="Chen M."/>
        </authorList>
    </citation>
    <scope>NUCLEOTIDE SEQUENCE [LARGE SCALE GENOMIC DNA]</scope>
    <source>
        <strain evidence="2">cv. IRGC 101232</strain>
    </source>
</reference>
<evidence type="ECO:0000313" key="3">
    <source>
        <dbReference type="Proteomes" id="UP000006038"/>
    </source>
</evidence>
<feature type="region of interest" description="Disordered" evidence="1">
    <location>
        <begin position="58"/>
        <end position="107"/>
    </location>
</feature>
<dbReference type="PANTHER" id="PTHR34281:SF2">
    <property type="entry name" value="PROTEIN EARLY FLOWERING 3"/>
    <property type="match status" value="1"/>
</dbReference>
<keyword evidence="3" id="KW-1185">Reference proteome</keyword>
<name>J3L157_ORYBR</name>
<dbReference type="EnsemblPlants" id="OB01G29630.1">
    <property type="protein sequence ID" value="OB01G29630.1"/>
    <property type="gene ID" value="OB01G29630"/>
</dbReference>
<reference evidence="2" key="2">
    <citation type="submission" date="2013-04" db="UniProtKB">
        <authorList>
            <consortium name="EnsemblPlants"/>
        </authorList>
    </citation>
    <scope>IDENTIFICATION</scope>
</reference>